<keyword evidence="3" id="KW-1185">Reference proteome</keyword>
<evidence type="ECO:0000313" key="3">
    <source>
        <dbReference type="Proteomes" id="UP000272942"/>
    </source>
</evidence>
<evidence type="ECO:0000313" key="2">
    <source>
        <dbReference type="EMBL" id="VDP82373.1"/>
    </source>
</evidence>
<dbReference type="EMBL" id="UZAN01045287">
    <property type="protein sequence ID" value="VDP82373.1"/>
    <property type="molecule type" value="Genomic_DNA"/>
</dbReference>
<dbReference type="Proteomes" id="UP000272942">
    <property type="component" value="Unassembled WGS sequence"/>
</dbReference>
<proteinExistence type="predicted"/>
<accession>A0A183ALU8</accession>
<dbReference type="WBParaSite" id="ECPE_0000795401-mRNA-1">
    <property type="protein sequence ID" value="ECPE_0000795401-mRNA-1"/>
    <property type="gene ID" value="ECPE_0000795401"/>
</dbReference>
<organism evidence="4">
    <name type="scientific">Echinostoma caproni</name>
    <dbReference type="NCBI Taxonomy" id="27848"/>
    <lineage>
        <taxon>Eukaryota</taxon>
        <taxon>Metazoa</taxon>
        <taxon>Spiralia</taxon>
        <taxon>Lophotrochozoa</taxon>
        <taxon>Platyhelminthes</taxon>
        <taxon>Trematoda</taxon>
        <taxon>Digenea</taxon>
        <taxon>Plagiorchiida</taxon>
        <taxon>Echinostomata</taxon>
        <taxon>Echinostomatoidea</taxon>
        <taxon>Echinostomatidae</taxon>
        <taxon>Echinostoma</taxon>
    </lineage>
</organism>
<gene>
    <name evidence="2" type="ORF">ECPE_LOCUS7931</name>
</gene>
<protein>
    <submittedName>
        <fullName evidence="4">Coiled-coil domain-containing protein 176</fullName>
    </submittedName>
</protein>
<dbReference type="AlphaFoldDB" id="A0A183ALU8"/>
<feature type="coiled-coil region" evidence="1">
    <location>
        <begin position="14"/>
        <end position="118"/>
    </location>
</feature>
<reference evidence="4" key="1">
    <citation type="submission" date="2016-06" db="UniProtKB">
        <authorList>
            <consortium name="WormBaseParasite"/>
        </authorList>
    </citation>
    <scope>IDENTIFICATION</scope>
</reference>
<evidence type="ECO:0000313" key="4">
    <source>
        <dbReference type="WBParaSite" id="ECPE_0000795401-mRNA-1"/>
    </source>
</evidence>
<reference evidence="2 3" key="2">
    <citation type="submission" date="2018-11" db="EMBL/GenBank/DDBJ databases">
        <authorList>
            <consortium name="Pathogen Informatics"/>
        </authorList>
    </citation>
    <scope>NUCLEOTIDE SEQUENCE [LARGE SCALE GENOMIC DNA]</scope>
    <source>
        <strain evidence="2 3">Egypt</strain>
    </source>
</reference>
<sequence length="273" mass="31712">MTQCSETLSQEAELNAKKVLVAKLEQEIHELKAKLTKTGVEYNELTEKYNTLKTQCETKSVEKEKVDKHVSEISQVLKTEQEKTKSLEDRIKNQAVERERAEHEMRKAEERLEYFVTQMIRIFDKYVSESELSAGGWKDETKISQLIAHASQLAEENAKHRGEIQSLTERVRQRDLQLAERDRTVDRLGSQITRTTECDRETRNLAQAKLNLTPDKTTRLFTEEIRARLVQFNVHICELRMFVRWAVKKAWTGEMGKITETGTTVYSYGISVN</sequence>
<name>A0A183ALU8_9TREM</name>
<evidence type="ECO:0000256" key="1">
    <source>
        <dbReference type="SAM" id="Coils"/>
    </source>
</evidence>
<keyword evidence="1" id="KW-0175">Coiled coil</keyword>